<evidence type="ECO:0000256" key="2">
    <source>
        <dbReference type="ARBA" id="ARBA00022801"/>
    </source>
</evidence>
<dbReference type="PANTHER" id="PTHR48081:SF8">
    <property type="entry name" value="ALPHA_BETA HYDROLASE FOLD-3 DOMAIN-CONTAINING PROTEIN-RELATED"/>
    <property type="match status" value="1"/>
</dbReference>
<dbReference type="InterPro" id="IPR033140">
    <property type="entry name" value="Lipase_GDXG_put_SER_AS"/>
</dbReference>
<reference evidence="6" key="1">
    <citation type="submission" date="2023-06" db="EMBL/GenBank/DDBJ databases">
        <title>Genome-scale phylogeny and comparative genomics of the fungal order Sordariales.</title>
        <authorList>
            <consortium name="Lawrence Berkeley National Laboratory"/>
            <person name="Hensen N."/>
            <person name="Bonometti L."/>
            <person name="Westerberg I."/>
            <person name="Brannstrom I.O."/>
            <person name="Guillou S."/>
            <person name="Cros-Aarteil S."/>
            <person name="Calhoun S."/>
            <person name="Haridas S."/>
            <person name="Kuo A."/>
            <person name="Mondo S."/>
            <person name="Pangilinan J."/>
            <person name="Riley R."/>
            <person name="Labutti K."/>
            <person name="Andreopoulos B."/>
            <person name="Lipzen A."/>
            <person name="Chen C."/>
            <person name="Yanf M."/>
            <person name="Daum C."/>
            <person name="Ng V."/>
            <person name="Clum A."/>
            <person name="Steindorff A."/>
            <person name="Ohm R."/>
            <person name="Martin F."/>
            <person name="Silar P."/>
            <person name="Natvig D."/>
            <person name="Lalanne C."/>
            <person name="Gautier V."/>
            <person name="Ament-Velasquez S.L."/>
            <person name="Kruys A."/>
            <person name="Hutchinson M.I."/>
            <person name="Powell A.J."/>
            <person name="Barry K."/>
            <person name="Miller A.N."/>
            <person name="Grigoriev I.V."/>
            <person name="Debuchy R."/>
            <person name="Gladieux P."/>
            <person name="Thoren M.H."/>
            <person name="Johannesson H."/>
        </authorList>
    </citation>
    <scope>NUCLEOTIDE SEQUENCE</scope>
    <source>
        <strain evidence="6">SMH2532-1</strain>
    </source>
</reference>
<evidence type="ECO:0000313" key="7">
    <source>
        <dbReference type="Proteomes" id="UP001174936"/>
    </source>
</evidence>
<evidence type="ECO:0000256" key="4">
    <source>
        <dbReference type="SAM" id="MobiDB-lite"/>
    </source>
</evidence>
<dbReference type="Pfam" id="PF07859">
    <property type="entry name" value="Abhydrolase_3"/>
    <property type="match status" value="1"/>
</dbReference>
<evidence type="ECO:0000256" key="1">
    <source>
        <dbReference type="ARBA" id="ARBA00010515"/>
    </source>
</evidence>
<dbReference type="InterPro" id="IPR050300">
    <property type="entry name" value="GDXG_lipolytic_enzyme"/>
</dbReference>
<proteinExistence type="inferred from homology"/>
<dbReference type="Gene3D" id="3.40.50.1820">
    <property type="entry name" value="alpha/beta hydrolase"/>
    <property type="match status" value="1"/>
</dbReference>
<protein>
    <submittedName>
        <fullName evidence="6">Alpha/Beta hydrolase protein</fullName>
    </submittedName>
</protein>
<feature type="region of interest" description="Disordered" evidence="4">
    <location>
        <begin position="1"/>
        <end position="21"/>
    </location>
</feature>
<dbReference type="GO" id="GO:0016787">
    <property type="term" value="F:hydrolase activity"/>
    <property type="evidence" value="ECO:0007669"/>
    <property type="project" value="UniProtKB-KW"/>
</dbReference>
<accession>A0AA40CMK8</accession>
<feature type="active site" evidence="3">
    <location>
        <position position="225"/>
    </location>
</feature>
<sequence>MSSSSKMEAPPASMKTENATSPGSSFVTYAHTIAFTPFILTRFGFDVACCLLPSTRPSKEHSFEQAVRLRFLKLVLLYCSILRAGPKLTLRSGREGNRFEVIRPQSQEVYQGPLSDNEIRPEPIGITWTPEPPSDVSTGSEPIVVVHIHGGAFVVGDGRDSDTGFLAKTLIRRMGCTHVCTPQYRLSGDKEGRFPAALQDALTAYLHLIKEKGILAKQIILSGDSAGANIALGLLRYIHEHGKELDIPAPRAVALWSPWVDVAAAVKGDLRDYPNYSTDYLTKEFGQWGAHAVSGYGAIDLDGPYLSPAHHPFKMEADVPMFVQGGDKELIWESIEIMASGFKEVGWSNIKLKVSENCPHDILLVGPVVGFREEAKVAATEAREFFLATTDLKLV</sequence>
<dbReference type="PROSITE" id="PS01174">
    <property type="entry name" value="LIPASE_GDXG_SER"/>
    <property type="match status" value="1"/>
</dbReference>
<keyword evidence="7" id="KW-1185">Reference proteome</keyword>
<gene>
    <name evidence="6" type="ORF">B0T16DRAFT_416916</name>
</gene>
<organism evidence="6 7">
    <name type="scientific">Cercophora newfieldiana</name>
    <dbReference type="NCBI Taxonomy" id="92897"/>
    <lineage>
        <taxon>Eukaryota</taxon>
        <taxon>Fungi</taxon>
        <taxon>Dikarya</taxon>
        <taxon>Ascomycota</taxon>
        <taxon>Pezizomycotina</taxon>
        <taxon>Sordariomycetes</taxon>
        <taxon>Sordariomycetidae</taxon>
        <taxon>Sordariales</taxon>
        <taxon>Lasiosphaeriaceae</taxon>
        <taxon>Cercophora</taxon>
    </lineage>
</organism>
<dbReference type="PANTHER" id="PTHR48081">
    <property type="entry name" value="AB HYDROLASE SUPERFAMILY PROTEIN C4A8.06C"/>
    <property type="match status" value="1"/>
</dbReference>
<comment type="similarity">
    <text evidence="1">Belongs to the 'GDXG' lipolytic enzyme family.</text>
</comment>
<dbReference type="InterPro" id="IPR029058">
    <property type="entry name" value="AB_hydrolase_fold"/>
</dbReference>
<evidence type="ECO:0000256" key="3">
    <source>
        <dbReference type="PROSITE-ProRule" id="PRU10038"/>
    </source>
</evidence>
<feature type="domain" description="Alpha/beta hydrolase fold-3" evidence="5">
    <location>
        <begin position="145"/>
        <end position="362"/>
    </location>
</feature>
<dbReference type="SUPFAM" id="SSF53474">
    <property type="entry name" value="alpha/beta-Hydrolases"/>
    <property type="match status" value="1"/>
</dbReference>
<evidence type="ECO:0000259" key="5">
    <source>
        <dbReference type="Pfam" id="PF07859"/>
    </source>
</evidence>
<evidence type="ECO:0000313" key="6">
    <source>
        <dbReference type="EMBL" id="KAK0643957.1"/>
    </source>
</evidence>
<dbReference type="Proteomes" id="UP001174936">
    <property type="component" value="Unassembled WGS sequence"/>
</dbReference>
<dbReference type="EMBL" id="JAULSV010000005">
    <property type="protein sequence ID" value="KAK0643957.1"/>
    <property type="molecule type" value="Genomic_DNA"/>
</dbReference>
<name>A0AA40CMK8_9PEZI</name>
<comment type="caution">
    <text evidence="6">The sequence shown here is derived from an EMBL/GenBank/DDBJ whole genome shotgun (WGS) entry which is preliminary data.</text>
</comment>
<dbReference type="InterPro" id="IPR013094">
    <property type="entry name" value="AB_hydrolase_3"/>
</dbReference>
<dbReference type="AlphaFoldDB" id="A0AA40CMK8"/>
<keyword evidence="2 6" id="KW-0378">Hydrolase</keyword>